<dbReference type="Pfam" id="PF00717">
    <property type="entry name" value="Peptidase_S24"/>
    <property type="match status" value="1"/>
</dbReference>
<dbReference type="PANTHER" id="PTHR40661:SF1">
    <property type="entry name" value="HTH CRO_C1-TYPE DOMAIN-CONTAINING PROTEIN"/>
    <property type="match status" value="1"/>
</dbReference>
<evidence type="ECO:0000256" key="1">
    <source>
        <dbReference type="ARBA" id="ARBA00023015"/>
    </source>
</evidence>
<dbReference type="RefSeq" id="WP_133584616.1">
    <property type="nucleotide sequence ID" value="NZ_SNYV01000014.1"/>
</dbReference>
<protein>
    <submittedName>
        <fullName evidence="5">Phage repressor protein C with HTH and peptisase S24 domain</fullName>
    </submittedName>
</protein>
<keyword evidence="2" id="KW-0238">DNA-binding</keyword>
<evidence type="ECO:0000313" key="5">
    <source>
        <dbReference type="EMBL" id="TDQ76949.1"/>
    </source>
</evidence>
<name>A0A4R6WBQ1_9SPHI</name>
<dbReference type="InterPro" id="IPR015927">
    <property type="entry name" value="Peptidase_S24_S26A/B/C"/>
</dbReference>
<comment type="caution">
    <text evidence="5">The sequence shown here is derived from an EMBL/GenBank/DDBJ whole genome shotgun (WGS) entry which is preliminary data.</text>
</comment>
<gene>
    <name evidence="5" type="ORF">CLV99_2337</name>
</gene>
<dbReference type="GO" id="GO:0003677">
    <property type="term" value="F:DNA binding"/>
    <property type="evidence" value="ECO:0007669"/>
    <property type="project" value="UniProtKB-KW"/>
</dbReference>
<evidence type="ECO:0000256" key="2">
    <source>
        <dbReference type="ARBA" id="ARBA00023125"/>
    </source>
</evidence>
<dbReference type="EMBL" id="SNYV01000014">
    <property type="protein sequence ID" value="TDQ76949.1"/>
    <property type="molecule type" value="Genomic_DNA"/>
</dbReference>
<reference evidence="5 6" key="1">
    <citation type="submission" date="2019-03" db="EMBL/GenBank/DDBJ databases">
        <title>Genomic Encyclopedia of Archaeal and Bacterial Type Strains, Phase II (KMG-II): from individual species to whole genera.</title>
        <authorList>
            <person name="Goeker M."/>
        </authorList>
    </citation>
    <scope>NUCLEOTIDE SEQUENCE [LARGE SCALE GENOMIC DNA]</scope>
    <source>
        <strain evidence="5 6">DSM 28353</strain>
    </source>
</reference>
<accession>A0A4R6WBQ1</accession>
<dbReference type="OrthoDB" id="796548at2"/>
<keyword evidence="1" id="KW-0805">Transcription regulation</keyword>
<organism evidence="5 6">
    <name type="scientific">Sphingobacterium yanglingense</name>
    <dbReference type="NCBI Taxonomy" id="1437280"/>
    <lineage>
        <taxon>Bacteria</taxon>
        <taxon>Pseudomonadati</taxon>
        <taxon>Bacteroidota</taxon>
        <taxon>Sphingobacteriia</taxon>
        <taxon>Sphingobacteriales</taxon>
        <taxon>Sphingobacteriaceae</taxon>
        <taxon>Sphingobacterium</taxon>
    </lineage>
</organism>
<dbReference type="SUPFAM" id="SSF51306">
    <property type="entry name" value="LexA/Signal peptidase"/>
    <property type="match status" value="1"/>
</dbReference>
<proteinExistence type="predicted"/>
<evidence type="ECO:0000259" key="4">
    <source>
        <dbReference type="Pfam" id="PF00717"/>
    </source>
</evidence>
<dbReference type="Proteomes" id="UP000295292">
    <property type="component" value="Unassembled WGS sequence"/>
</dbReference>
<dbReference type="Gene3D" id="2.10.109.10">
    <property type="entry name" value="Umud Fragment, subunit A"/>
    <property type="match status" value="1"/>
</dbReference>
<evidence type="ECO:0000313" key="6">
    <source>
        <dbReference type="Proteomes" id="UP000295292"/>
    </source>
</evidence>
<keyword evidence="6" id="KW-1185">Reference proteome</keyword>
<dbReference type="PANTHER" id="PTHR40661">
    <property type="match status" value="1"/>
</dbReference>
<evidence type="ECO:0000256" key="3">
    <source>
        <dbReference type="ARBA" id="ARBA00023163"/>
    </source>
</evidence>
<sequence>MSNWDRLDQVIQHLGMNVNSFSREIGLSRAERLYQIKKGNYDISKNLAGIIVNRYPEVNEAWLLTGEGDMLKARENATRIPLYNTSLDEFKTDLSQMQIVDELEIPILSGSDFAFVNQGDSMSPEIEHGSMVFVKQVDKDAIVFGDIYLIISEKMNIVRFIRGLDDKSWRLVAKNANDFDDLVLDISLVRAVYKVKGVLSMISM</sequence>
<feature type="domain" description="Peptidase S24/S26A/S26B/S26C" evidence="4">
    <location>
        <begin position="109"/>
        <end position="185"/>
    </location>
</feature>
<dbReference type="AlphaFoldDB" id="A0A4R6WBQ1"/>
<dbReference type="InterPro" id="IPR036286">
    <property type="entry name" value="LexA/Signal_pep-like_sf"/>
</dbReference>
<dbReference type="CDD" id="cd06462">
    <property type="entry name" value="Peptidase_S24_S26"/>
    <property type="match status" value="1"/>
</dbReference>
<keyword evidence="3" id="KW-0804">Transcription</keyword>